<sequence length="74" mass="8030">MYFSSIVTSISLASSRGVDISPGPFNSRQVGCLPEPMSLSSRALHGEDIVVNSHRERQHDSLGFVSDPYGYISS</sequence>
<name>A0A9P5XTN2_9AGAR</name>
<dbReference type="AlphaFoldDB" id="A0A9P5XTN2"/>
<gene>
    <name evidence="1" type="ORF">BDZ94DRAFT_1273380</name>
</gene>
<protein>
    <submittedName>
        <fullName evidence="1">Uncharacterized protein</fullName>
    </submittedName>
</protein>
<organism evidence="1 2">
    <name type="scientific">Collybia nuda</name>
    <dbReference type="NCBI Taxonomy" id="64659"/>
    <lineage>
        <taxon>Eukaryota</taxon>
        <taxon>Fungi</taxon>
        <taxon>Dikarya</taxon>
        <taxon>Basidiomycota</taxon>
        <taxon>Agaricomycotina</taxon>
        <taxon>Agaricomycetes</taxon>
        <taxon>Agaricomycetidae</taxon>
        <taxon>Agaricales</taxon>
        <taxon>Tricholomatineae</taxon>
        <taxon>Clitocybaceae</taxon>
        <taxon>Collybia</taxon>
    </lineage>
</organism>
<comment type="caution">
    <text evidence="1">The sequence shown here is derived from an EMBL/GenBank/DDBJ whole genome shotgun (WGS) entry which is preliminary data.</text>
</comment>
<feature type="non-terminal residue" evidence="1">
    <location>
        <position position="74"/>
    </location>
</feature>
<evidence type="ECO:0000313" key="2">
    <source>
        <dbReference type="Proteomes" id="UP000807353"/>
    </source>
</evidence>
<dbReference type="Proteomes" id="UP000807353">
    <property type="component" value="Unassembled WGS sequence"/>
</dbReference>
<reference evidence="1" key="1">
    <citation type="submission" date="2020-11" db="EMBL/GenBank/DDBJ databases">
        <authorList>
            <consortium name="DOE Joint Genome Institute"/>
            <person name="Ahrendt S."/>
            <person name="Riley R."/>
            <person name="Andreopoulos W."/>
            <person name="Labutti K."/>
            <person name="Pangilinan J."/>
            <person name="Ruiz-Duenas F.J."/>
            <person name="Barrasa J.M."/>
            <person name="Sanchez-Garcia M."/>
            <person name="Camarero S."/>
            <person name="Miyauchi S."/>
            <person name="Serrano A."/>
            <person name="Linde D."/>
            <person name="Babiker R."/>
            <person name="Drula E."/>
            <person name="Ayuso-Fernandez I."/>
            <person name="Pacheco R."/>
            <person name="Padilla G."/>
            <person name="Ferreira P."/>
            <person name="Barriuso J."/>
            <person name="Kellner H."/>
            <person name="Castanera R."/>
            <person name="Alfaro M."/>
            <person name="Ramirez L."/>
            <person name="Pisabarro A.G."/>
            <person name="Kuo A."/>
            <person name="Tritt A."/>
            <person name="Lipzen A."/>
            <person name="He G."/>
            <person name="Yan M."/>
            <person name="Ng V."/>
            <person name="Cullen D."/>
            <person name="Martin F."/>
            <person name="Rosso M.-N."/>
            <person name="Henrissat B."/>
            <person name="Hibbett D."/>
            <person name="Martinez A.T."/>
            <person name="Grigoriev I.V."/>
        </authorList>
    </citation>
    <scope>NUCLEOTIDE SEQUENCE</scope>
    <source>
        <strain evidence="1">CBS 247.69</strain>
    </source>
</reference>
<dbReference type="EMBL" id="MU150374">
    <property type="protein sequence ID" value="KAF9457368.1"/>
    <property type="molecule type" value="Genomic_DNA"/>
</dbReference>
<proteinExistence type="predicted"/>
<evidence type="ECO:0000313" key="1">
    <source>
        <dbReference type="EMBL" id="KAF9457368.1"/>
    </source>
</evidence>
<keyword evidence="2" id="KW-1185">Reference proteome</keyword>
<accession>A0A9P5XTN2</accession>